<proteinExistence type="predicted"/>
<dbReference type="AlphaFoldDB" id="A0A6L3Z538"/>
<sequence>MTPWTWHAGNLDDDVYDLAEEPTRQRVIEVASLYLAEGDQFRIIEARSSTDAKYEGADFVPFLRTRNAEIITVGLKGNGGNNDS</sequence>
<accession>A0A6L3Z538</accession>
<dbReference type="Proteomes" id="UP000481876">
    <property type="component" value="Unassembled WGS sequence"/>
</dbReference>
<name>A0A6L3Z538_BRUAN</name>
<organism evidence="1 2">
    <name type="scientific">Brucella anthropi</name>
    <name type="common">Ochrobactrum anthropi</name>
    <dbReference type="NCBI Taxonomy" id="529"/>
    <lineage>
        <taxon>Bacteria</taxon>
        <taxon>Pseudomonadati</taxon>
        <taxon>Pseudomonadota</taxon>
        <taxon>Alphaproteobacteria</taxon>
        <taxon>Hyphomicrobiales</taxon>
        <taxon>Brucellaceae</taxon>
        <taxon>Brucella/Ochrobactrum group</taxon>
        <taxon>Brucella</taxon>
    </lineage>
</organism>
<comment type="caution">
    <text evidence="1">The sequence shown here is derived from an EMBL/GenBank/DDBJ whole genome shotgun (WGS) entry which is preliminary data.</text>
</comment>
<dbReference type="EMBL" id="WBWS01000012">
    <property type="protein sequence ID" value="KAB2768596.1"/>
    <property type="molecule type" value="Genomic_DNA"/>
</dbReference>
<gene>
    <name evidence="1" type="ORF">F9L04_13040</name>
</gene>
<dbReference type="RefSeq" id="WP_151663657.1">
    <property type="nucleotide sequence ID" value="NZ_WBWU01000001.1"/>
</dbReference>
<evidence type="ECO:0000313" key="1">
    <source>
        <dbReference type="EMBL" id="KAB2768596.1"/>
    </source>
</evidence>
<evidence type="ECO:0000313" key="2">
    <source>
        <dbReference type="Proteomes" id="UP000481876"/>
    </source>
</evidence>
<reference evidence="1 2" key="1">
    <citation type="submission" date="2019-09" db="EMBL/GenBank/DDBJ databases">
        <title>Taxonomic organization of the family Brucellaceae based on a phylogenomic approach.</title>
        <authorList>
            <person name="Leclercq S."/>
            <person name="Cloeckaert A."/>
            <person name="Zygmunt M.S."/>
        </authorList>
    </citation>
    <scope>NUCLEOTIDE SEQUENCE [LARGE SCALE GENOMIC DNA]</scope>
    <source>
        <strain evidence="1 2">LMG 3313</strain>
    </source>
</reference>
<protein>
    <submittedName>
        <fullName evidence="1">Uncharacterized protein</fullName>
    </submittedName>
</protein>